<proteinExistence type="predicted"/>
<evidence type="ECO:0000313" key="2">
    <source>
        <dbReference type="EMBL" id="KFO29269.1"/>
    </source>
</evidence>
<accession>A0A091DAX8</accession>
<feature type="region of interest" description="Disordered" evidence="1">
    <location>
        <begin position="1"/>
        <end position="43"/>
    </location>
</feature>
<sequence length="108" mass="12128">MRTRVENSVPPTALPGKSDAAESTTATQPTLTPPPPQPENDPIRWVFMGKDRAPDTTRLTRCTAVSRPPSYKEKHHQALRREYHTPRGFPAQSRVSGTTARPDVLRNW</sequence>
<keyword evidence="3" id="KW-1185">Reference proteome</keyword>
<name>A0A091DAX8_FUKDA</name>
<evidence type="ECO:0000256" key="1">
    <source>
        <dbReference type="SAM" id="MobiDB-lite"/>
    </source>
</evidence>
<dbReference type="EMBL" id="KN122612">
    <property type="protein sequence ID" value="KFO29269.1"/>
    <property type="molecule type" value="Genomic_DNA"/>
</dbReference>
<dbReference type="Proteomes" id="UP000028990">
    <property type="component" value="Unassembled WGS sequence"/>
</dbReference>
<organism evidence="2 3">
    <name type="scientific">Fukomys damarensis</name>
    <name type="common">Damaraland mole rat</name>
    <name type="synonym">Cryptomys damarensis</name>
    <dbReference type="NCBI Taxonomy" id="885580"/>
    <lineage>
        <taxon>Eukaryota</taxon>
        <taxon>Metazoa</taxon>
        <taxon>Chordata</taxon>
        <taxon>Craniata</taxon>
        <taxon>Vertebrata</taxon>
        <taxon>Euteleostomi</taxon>
        <taxon>Mammalia</taxon>
        <taxon>Eutheria</taxon>
        <taxon>Euarchontoglires</taxon>
        <taxon>Glires</taxon>
        <taxon>Rodentia</taxon>
        <taxon>Hystricomorpha</taxon>
        <taxon>Bathyergidae</taxon>
        <taxon>Fukomys</taxon>
    </lineage>
</organism>
<dbReference type="AlphaFoldDB" id="A0A091DAX8"/>
<protein>
    <submittedName>
        <fullName evidence="2">Uncharacterized protein</fullName>
    </submittedName>
</protein>
<reference evidence="2 3" key="1">
    <citation type="submission" date="2013-11" db="EMBL/GenBank/DDBJ databases">
        <title>The Damaraland mole rat (Fukomys damarensis) genome and evolution of African mole rats.</title>
        <authorList>
            <person name="Gladyshev V.N."/>
            <person name="Fang X."/>
        </authorList>
    </citation>
    <scope>NUCLEOTIDE SEQUENCE [LARGE SCALE GENOMIC DNA]</scope>
    <source>
        <tissue evidence="2">Liver</tissue>
    </source>
</reference>
<feature type="region of interest" description="Disordered" evidence="1">
    <location>
        <begin position="65"/>
        <end position="108"/>
    </location>
</feature>
<gene>
    <name evidence="2" type="ORF">H920_09307</name>
</gene>
<evidence type="ECO:0000313" key="3">
    <source>
        <dbReference type="Proteomes" id="UP000028990"/>
    </source>
</evidence>